<dbReference type="HOGENOM" id="CLU_2247067_0_0_11"/>
<sequence>MRAGGGAGFLRPQNIEPAAPGQGQQFDVAPGQENADVSRREWLGRYVDMYRAGMLKGGLIGQMPQEDLGKPLRGTAPPPGTNIPPGLVQFQPQPPPAAATPPPA</sequence>
<dbReference type="eggNOG" id="ENOG5031HRN">
    <property type="taxonomic scope" value="Bacteria"/>
</dbReference>
<accession>G8RYS8</accession>
<evidence type="ECO:0000313" key="3">
    <source>
        <dbReference type="Proteomes" id="UP000005442"/>
    </source>
</evidence>
<gene>
    <name evidence="2" type="ordered locus">MycrhN_4023</name>
</gene>
<keyword evidence="3" id="KW-1185">Reference proteome</keyword>
<dbReference type="AlphaFoldDB" id="G8RYS8"/>
<evidence type="ECO:0000313" key="2">
    <source>
        <dbReference type="EMBL" id="AEV74531.1"/>
    </source>
</evidence>
<feature type="region of interest" description="Disordered" evidence="1">
    <location>
        <begin position="61"/>
        <end position="104"/>
    </location>
</feature>
<protein>
    <submittedName>
        <fullName evidence="2">Uncharacterized protein</fullName>
    </submittedName>
</protein>
<evidence type="ECO:0000256" key="1">
    <source>
        <dbReference type="SAM" id="MobiDB-lite"/>
    </source>
</evidence>
<organism evidence="2 3">
    <name type="scientific">Mycolicibacterium rhodesiae (strain NBB3)</name>
    <name type="common">Mycobacterium rhodesiae</name>
    <dbReference type="NCBI Taxonomy" id="710685"/>
    <lineage>
        <taxon>Bacteria</taxon>
        <taxon>Bacillati</taxon>
        <taxon>Actinomycetota</taxon>
        <taxon>Actinomycetes</taxon>
        <taxon>Mycobacteriales</taxon>
        <taxon>Mycobacteriaceae</taxon>
        <taxon>Mycolicibacterium</taxon>
    </lineage>
</organism>
<feature type="compositionally biased region" description="Pro residues" evidence="1">
    <location>
        <begin position="92"/>
        <end position="104"/>
    </location>
</feature>
<dbReference type="STRING" id="710685.MycrhN_4023"/>
<name>G8RYS8_MYCRN</name>
<dbReference type="PATRIC" id="fig|710685.3.peg.4038"/>
<dbReference type="KEGG" id="mrh:MycrhN_4023"/>
<proteinExistence type="predicted"/>
<dbReference type="EMBL" id="CP003169">
    <property type="protein sequence ID" value="AEV74531.1"/>
    <property type="molecule type" value="Genomic_DNA"/>
</dbReference>
<reference evidence="2 3" key="1">
    <citation type="submission" date="2011-12" db="EMBL/GenBank/DDBJ databases">
        <title>Complete sequence of Mycobacterium rhodesiae NBB3.</title>
        <authorList>
            <consortium name="US DOE Joint Genome Institute"/>
            <person name="Lucas S."/>
            <person name="Han J."/>
            <person name="Lapidus A."/>
            <person name="Cheng J.-F."/>
            <person name="Goodwin L."/>
            <person name="Pitluck S."/>
            <person name="Peters L."/>
            <person name="Mikhailova N."/>
            <person name="Gu W."/>
            <person name="Detter J.C."/>
            <person name="Han C."/>
            <person name="Tapia R."/>
            <person name="Land M."/>
            <person name="Hauser L."/>
            <person name="Kyrpides N."/>
            <person name="Ivanova N."/>
            <person name="Pagani I."/>
            <person name="Mattes T."/>
            <person name="Holmes A."/>
            <person name="Rutledge P."/>
            <person name="Paulsen I."/>
            <person name="Coleman N."/>
            <person name="Woyke T."/>
        </authorList>
    </citation>
    <scope>NUCLEOTIDE SEQUENCE [LARGE SCALE GENOMIC DNA]</scope>
    <source>
        <strain evidence="2 3">NBB3</strain>
    </source>
</reference>
<dbReference type="Proteomes" id="UP000005442">
    <property type="component" value="Chromosome"/>
</dbReference>
<feature type="region of interest" description="Disordered" evidence="1">
    <location>
        <begin position="1"/>
        <end position="35"/>
    </location>
</feature>